<dbReference type="PANTHER" id="PTHR23513">
    <property type="entry name" value="INTEGRAL MEMBRANE EFFLUX PROTEIN-RELATED"/>
    <property type="match status" value="1"/>
</dbReference>
<evidence type="ECO:0000256" key="5">
    <source>
        <dbReference type="ARBA" id="ARBA00022989"/>
    </source>
</evidence>
<feature type="transmembrane region" description="Helical" evidence="7">
    <location>
        <begin position="266"/>
        <end position="286"/>
    </location>
</feature>
<name>A0ABP6XI05_9FLAO</name>
<feature type="transmembrane region" description="Helical" evidence="7">
    <location>
        <begin position="80"/>
        <end position="100"/>
    </location>
</feature>
<dbReference type="InterPro" id="IPR010290">
    <property type="entry name" value="TM_effector"/>
</dbReference>
<keyword evidence="3" id="KW-1003">Cell membrane</keyword>
<dbReference type="Pfam" id="PF05977">
    <property type="entry name" value="MFS_3"/>
    <property type="match status" value="1"/>
</dbReference>
<feature type="transmembrane region" description="Helical" evidence="7">
    <location>
        <begin position="378"/>
        <end position="402"/>
    </location>
</feature>
<feature type="transmembrane region" description="Helical" evidence="7">
    <location>
        <begin position="179"/>
        <end position="199"/>
    </location>
</feature>
<feature type="transmembrane region" description="Helical" evidence="7">
    <location>
        <begin position="15"/>
        <end position="36"/>
    </location>
</feature>
<feature type="transmembrane region" description="Helical" evidence="7">
    <location>
        <begin position="153"/>
        <end position="173"/>
    </location>
</feature>
<feature type="transmembrane region" description="Helical" evidence="7">
    <location>
        <begin position="48"/>
        <end position="68"/>
    </location>
</feature>
<keyword evidence="5 7" id="KW-1133">Transmembrane helix</keyword>
<evidence type="ECO:0000256" key="6">
    <source>
        <dbReference type="ARBA" id="ARBA00023136"/>
    </source>
</evidence>
<protein>
    <submittedName>
        <fullName evidence="8">Nickel resistance MFS transporter NreB</fullName>
    </submittedName>
</protein>
<evidence type="ECO:0000313" key="8">
    <source>
        <dbReference type="EMBL" id="GAA3567072.1"/>
    </source>
</evidence>
<comment type="subcellular location">
    <subcellularLocation>
        <location evidence="1">Cell membrane</location>
        <topology evidence="1">Multi-pass membrane protein</topology>
    </subcellularLocation>
</comment>
<dbReference type="CDD" id="cd06173">
    <property type="entry name" value="MFS_MefA_like"/>
    <property type="match status" value="1"/>
</dbReference>
<accession>A0ABP6XI05</accession>
<comment type="caution">
    <text evidence="8">The sequence shown here is derived from an EMBL/GenBank/DDBJ whole genome shotgun (WGS) entry which is preliminary data.</text>
</comment>
<evidence type="ECO:0000256" key="7">
    <source>
        <dbReference type="SAM" id="Phobius"/>
    </source>
</evidence>
<evidence type="ECO:0000256" key="2">
    <source>
        <dbReference type="ARBA" id="ARBA00022448"/>
    </source>
</evidence>
<dbReference type="PANTHER" id="PTHR23513:SF9">
    <property type="entry name" value="ENTEROBACTIN EXPORTER ENTS"/>
    <property type="match status" value="1"/>
</dbReference>
<keyword evidence="6 7" id="KW-0472">Membrane</keyword>
<evidence type="ECO:0000256" key="1">
    <source>
        <dbReference type="ARBA" id="ARBA00004651"/>
    </source>
</evidence>
<dbReference type="Gene3D" id="1.20.1250.20">
    <property type="entry name" value="MFS general substrate transporter like domains"/>
    <property type="match status" value="1"/>
</dbReference>
<reference evidence="9" key="1">
    <citation type="journal article" date="2019" name="Int. J. Syst. Evol. Microbiol.">
        <title>The Global Catalogue of Microorganisms (GCM) 10K type strain sequencing project: providing services to taxonomists for standard genome sequencing and annotation.</title>
        <authorList>
            <consortium name="The Broad Institute Genomics Platform"/>
            <consortium name="The Broad Institute Genome Sequencing Center for Infectious Disease"/>
            <person name="Wu L."/>
            <person name="Ma J."/>
        </authorList>
    </citation>
    <scope>NUCLEOTIDE SEQUENCE [LARGE SCALE GENOMIC DNA]</scope>
    <source>
        <strain evidence="9">JCM 17111</strain>
    </source>
</reference>
<feature type="transmembrane region" description="Helical" evidence="7">
    <location>
        <begin position="298"/>
        <end position="325"/>
    </location>
</feature>
<keyword evidence="2" id="KW-0813">Transport</keyword>
<dbReference type="RefSeq" id="WP_345005466.1">
    <property type="nucleotide sequence ID" value="NZ_BAABCY010000038.1"/>
</dbReference>
<dbReference type="SUPFAM" id="SSF103473">
    <property type="entry name" value="MFS general substrate transporter"/>
    <property type="match status" value="1"/>
</dbReference>
<evidence type="ECO:0000256" key="3">
    <source>
        <dbReference type="ARBA" id="ARBA00022475"/>
    </source>
</evidence>
<evidence type="ECO:0000313" key="9">
    <source>
        <dbReference type="Proteomes" id="UP001500954"/>
    </source>
</evidence>
<dbReference type="EMBL" id="BAABCY010000038">
    <property type="protein sequence ID" value="GAA3567072.1"/>
    <property type="molecule type" value="Genomic_DNA"/>
</dbReference>
<feature type="transmembrane region" description="Helical" evidence="7">
    <location>
        <begin position="229"/>
        <end position="254"/>
    </location>
</feature>
<proteinExistence type="predicted"/>
<dbReference type="InterPro" id="IPR036259">
    <property type="entry name" value="MFS_trans_sf"/>
</dbReference>
<sequence length="422" mass="46182">MDRKDPYAALRFKEFNIFLLVRFVLVFGWSMQFIVIEWQVYSLTKDPLSLGIIGLMEIIPAFTMALFAGHIVDQKEKRNLLAWCIAAFSLISMGLFLLTWPVLVSDWHSKTILYGIYTLVFFGGFLRSFFGPTIFSLVALIVPKKVYPNAATWNSSTWQMASVLGPAFGGFSISWLGVHWSLCIIFGLVILALVILLQIKRKPILNPKIGEPVVESLKEGVRFVFKTKAILGAMTLDMVAVLFGGAIALLPVFAQDILKVGSEGFGVLRAAPAVGAFLTMLVTAYLPISKHAGMKLLLAIFGFGICIIVFGLSSVFWISLLALFFSGVTDGVSMVIRQTILQIKTPDHMRGRVASVNSMFVGSSNELGAFESGVTAKLMGTVTAVVFGGTMTLLTVITTGLVSPSFRKLDLTKDIEAHEREG</sequence>
<evidence type="ECO:0000256" key="4">
    <source>
        <dbReference type="ARBA" id="ARBA00022692"/>
    </source>
</evidence>
<organism evidence="8 9">
    <name type="scientific">Snuella lapsa</name>
    <dbReference type="NCBI Taxonomy" id="870481"/>
    <lineage>
        <taxon>Bacteria</taxon>
        <taxon>Pseudomonadati</taxon>
        <taxon>Bacteroidota</taxon>
        <taxon>Flavobacteriia</taxon>
        <taxon>Flavobacteriales</taxon>
        <taxon>Flavobacteriaceae</taxon>
        <taxon>Snuella</taxon>
    </lineage>
</organism>
<feature type="transmembrane region" description="Helical" evidence="7">
    <location>
        <begin position="112"/>
        <end position="141"/>
    </location>
</feature>
<gene>
    <name evidence="8" type="primary">nreB</name>
    <name evidence="8" type="ORF">GCM10022395_16590</name>
</gene>
<dbReference type="Proteomes" id="UP001500954">
    <property type="component" value="Unassembled WGS sequence"/>
</dbReference>
<keyword evidence="4 7" id="KW-0812">Transmembrane</keyword>
<keyword evidence="9" id="KW-1185">Reference proteome</keyword>